<dbReference type="AlphaFoldDB" id="A0A915IQC1"/>
<sequence length="74" mass="8666">MRHPIFRPFFVQFSPVFRQISPVFSRFVSQFSRFFEAVFASTFSNDGRITYNERRDDAHVSNVNILDAGNDCLI</sequence>
<reference evidence="2" key="1">
    <citation type="submission" date="2022-11" db="UniProtKB">
        <authorList>
            <consortium name="WormBaseParasite"/>
        </authorList>
    </citation>
    <scope>IDENTIFICATION</scope>
</reference>
<dbReference type="WBParaSite" id="nRc.2.0.1.t16393-RA">
    <property type="protein sequence ID" value="nRc.2.0.1.t16393-RA"/>
    <property type="gene ID" value="nRc.2.0.1.g16393"/>
</dbReference>
<dbReference type="Proteomes" id="UP000887565">
    <property type="component" value="Unplaced"/>
</dbReference>
<evidence type="ECO:0000313" key="2">
    <source>
        <dbReference type="WBParaSite" id="nRc.2.0.1.t16393-RA"/>
    </source>
</evidence>
<organism evidence="1 2">
    <name type="scientific">Romanomermis culicivorax</name>
    <name type="common">Nematode worm</name>
    <dbReference type="NCBI Taxonomy" id="13658"/>
    <lineage>
        <taxon>Eukaryota</taxon>
        <taxon>Metazoa</taxon>
        <taxon>Ecdysozoa</taxon>
        <taxon>Nematoda</taxon>
        <taxon>Enoplea</taxon>
        <taxon>Dorylaimia</taxon>
        <taxon>Mermithida</taxon>
        <taxon>Mermithoidea</taxon>
        <taxon>Mermithidae</taxon>
        <taxon>Romanomermis</taxon>
    </lineage>
</organism>
<evidence type="ECO:0000313" key="1">
    <source>
        <dbReference type="Proteomes" id="UP000887565"/>
    </source>
</evidence>
<name>A0A915IQC1_ROMCU</name>
<accession>A0A915IQC1</accession>
<proteinExistence type="predicted"/>
<keyword evidence="1" id="KW-1185">Reference proteome</keyword>
<protein>
    <submittedName>
        <fullName evidence="2">Uncharacterized protein</fullName>
    </submittedName>
</protein>